<dbReference type="RefSeq" id="WP_118900737.1">
    <property type="nucleotide sequence ID" value="NZ_QOCR01000002.1"/>
</dbReference>
<gene>
    <name evidence="4" type="ORF">DS831_04280</name>
</gene>
<name>A0A417ZHT3_9LACO</name>
<protein>
    <submittedName>
        <fullName evidence="4">DUF4767 domain-containing protein</fullName>
    </submittedName>
</protein>
<accession>A0A417ZHT3</accession>
<dbReference type="AlphaFoldDB" id="A0A417ZHT3"/>
<feature type="signal peptide" evidence="2">
    <location>
        <begin position="1"/>
        <end position="19"/>
    </location>
</feature>
<dbReference type="OrthoDB" id="2149782at2"/>
<feature type="chain" id="PRO_5038407267" evidence="2">
    <location>
        <begin position="20"/>
        <end position="329"/>
    </location>
</feature>
<keyword evidence="5" id="KW-1185">Reference proteome</keyword>
<evidence type="ECO:0000313" key="4">
    <source>
        <dbReference type="EMBL" id="RHW51247.1"/>
    </source>
</evidence>
<evidence type="ECO:0000259" key="3">
    <source>
        <dbReference type="Pfam" id="PF15983"/>
    </source>
</evidence>
<dbReference type="PROSITE" id="PS51257">
    <property type="entry name" value="PROKAR_LIPOPROTEIN"/>
    <property type="match status" value="1"/>
</dbReference>
<proteinExistence type="predicted"/>
<evidence type="ECO:0000313" key="5">
    <source>
        <dbReference type="Proteomes" id="UP000284109"/>
    </source>
</evidence>
<dbReference type="Proteomes" id="UP000284109">
    <property type="component" value="Unassembled WGS sequence"/>
</dbReference>
<keyword evidence="2" id="KW-0732">Signal</keyword>
<sequence length="329" mass="37487">MKMIAKIMFLLAFSSMVGCRPQEKASTPAHQQPTTQQPAKKSSQTKKHPKKSTNPSAHVQTLWNNDKNQELSAFMQQWQTKIAQSYLGTYDGKKPSYRDNVFPDVLINGQLQDKVNWGALPIALQWSPKGDKQGEYQVVAVASENTTLAETYFFTIHNGHPLVFEASKDKGDLIYLYDSQNVELQQGFAKILTGKIPVSHSDNELNQDAAAQIAQQQIPSAYRHTWYWQDQTTHNIENFDLTNAQNLRLDYYTTTKPQWLNVRTAQQTAGVGNDIYLRYRYFDGQQVPVAMMASGAGIWFDNNAYLQRRQAQIMDTYTFGDEPKGRDDE</sequence>
<dbReference type="InterPro" id="IPR031927">
    <property type="entry name" value="DUF4767"/>
</dbReference>
<feature type="domain" description="DUF4767" evidence="3">
    <location>
        <begin position="61"/>
        <end position="192"/>
    </location>
</feature>
<comment type="caution">
    <text evidence="4">The sequence shown here is derived from an EMBL/GenBank/DDBJ whole genome shotgun (WGS) entry which is preliminary data.</text>
</comment>
<dbReference type="EMBL" id="QOCR01000002">
    <property type="protein sequence ID" value="RHW51247.1"/>
    <property type="molecule type" value="Genomic_DNA"/>
</dbReference>
<organism evidence="4 5">
    <name type="scientific">Bombilactobacillus bombi</name>
    <dbReference type="NCBI Taxonomy" id="1303590"/>
    <lineage>
        <taxon>Bacteria</taxon>
        <taxon>Bacillati</taxon>
        <taxon>Bacillota</taxon>
        <taxon>Bacilli</taxon>
        <taxon>Lactobacillales</taxon>
        <taxon>Lactobacillaceae</taxon>
        <taxon>Bombilactobacillus</taxon>
    </lineage>
</organism>
<evidence type="ECO:0000256" key="2">
    <source>
        <dbReference type="SAM" id="SignalP"/>
    </source>
</evidence>
<evidence type="ECO:0000256" key="1">
    <source>
        <dbReference type="SAM" id="MobiDB-lite"/>
    </source>
</evidence>
<feature type="region of interest" description="Disordered" evidence="1">
    <location>
        <begin position="22"/>
        <end position="58"/>
    </location>
</feature>
<dbReference type="Pfam" id="PF15983">
    <property type="entry name" value="DUF4767"/>
    <property type="match status" value="1"/>
</dbReference>
<reference evidence="4 5" key="1">
    <citation type="submission" date="2018-07" db="EMBL/GenBank/DDBJ databases">
        <title>Genome sequences of six Lactobacillus spp. isolated from bumble bee guts.</title>
        <authorList>
            <person name="Motta E.V.S."/>
            <person name="Moran N.A."/>
        </authorList>
    </citation>
    <scope>NUCLEOTIDE SEQUENCE [LARGE SCALE GENOMIC DNA]</scope>
    <source>
        <strain evidence="4 5">BI-1.1</strain>
    </source>
</reference>
<feature type="compositionally biased region" description="Low complexity" evidence="1">
    <location>
        <begin position="25"/>
        <end position="42"/>
    </location>
</feature>